<protein>
    <submittedName>
        <fullName evidence="1">Uncharacterized protein</fullName>
    </submittedName>
</protein>
<evidence type="ECO:0000313" key="1">
    <source>
        <dbReference type="EMBL" id="RKF76010.1"/>
    </source>
</evidence>
<dbReference type="EMBL" id="MCBS01023038">
    <property type="protein sequence ID" value="RKF76010.1"/>
    <property type="molecule type" value="Genomic_DNA"/>
</dbReference>
<dbReference type="AlphaFoldDB" id="A0A420IN68"/>
<comment type="caution">
    <text evidence="1">The sequence shown here is derived from an EMBL/GenBank/DDBJ whole genome shotgun (WGS) entry which is preliminary data.</text>
</comment>
<organism evidence="1 2">
    <name type="scientific">Golovinomyces cichoracearum</name>
    <dbReference type="NCBI Taxonomy" id="62708"/>
    <lineage>
        <taxon>Eukaryota</taxon>
        <taxon>Fungi</taxon>
        <taxon>Dikarya</taxon>
        <taxon>Ascomycota</taxon>
        <taxon>Pezizomycotina</taxon>
        <taxon>Leotiomycetes</taxon>
        <taxon>Erysiphales</taxon>
        <taxon>Erysiphaceae</taxon>
        <taxon>Golovinomyces</taxon>
    </lineage>
</organism>
<reference evidence="1 2" key="1">
    <citation type="journal article" date="2018" name="BMC Genomics">
        <title>Comparative genome analyses reveal sequence features reflecting distinct modes of host-adaptation between dicot and monocot powdery mildew.</title>
        <authorList>
            <person name="Wu Y."/>
            <person name="Ma X."/>
            <person name="Pan Z."/>
            <person name="Kale S.D."/>
            <person name="Song Y."/>
            <person name="King H."/>
            <person name="Zhang Q."/>
            <person name="Presley C."/>
            <person name="Deng X."/>
            <person name="Wei C.I."/>
            <person name="Xiao S."/>
        </authorList>
    </citation>
    <scope>NUCLEOTIDE SEQUENCE [LARGE SCALE GENOMIC DNA]</scope>
    <source>
        <strain evidence="1">UMSG1</strain>
    </source>
</reference>
<evidence type="ECO:0000313" key="2">
    <source>
        <dbReference type="Proteomes" id="UP000285326"/>
    </source>
</evidence>
<gene>
    <name evidence="1" type="ORF">GcM1_230056</name>
</gene>
<accession>A0A420IN68</accession>
<dbReference type="Proteomes" id="UP000285326">
    <property type="component" value="Unassembled WGS sequence"/>
</dbReference>
<proteinExistence type="predicted"/>
<name>A0A420IN68_9PEZI</name>
<sequence>MYLGHMAELDPYTNPSPEYFCSAIKNYFENFENRRNQQDAWQALKFDDIINLHPEKSLSNCLSTFLQKVDEMKFGLPTGLTNNELIHHKIRSVYEGHPALTYVCDRSSSTVHG</sequence>